<sequence>MASPYRILLVVFAISAINTWVDGKEVGIRTTSENFQRISYTATNLTTHVSNVNGQRIVDCSATGIWQAPGYGELNLAISCYYNCSRVRGLDISMLSLTHPYVDWLVVSLHKDDRQIVVKNGTRNANCHHVYDKVYIEDVAEAGFLDKLCHHSAVTISSPPSYLSREPLSYGFQGVQGCGEWILNVTNFSSHNGMVTGIGLRYVTES</sequence>
<protein>
    <submittedName>
        <fullName evidence="1">Uncharacterized protein</fullName>
    </submittedName>
</protein>
<dbReference type="AlphaFoldDB" id="A0A7R8WL16"/>
<gene>
    <name evidence="1" type="ORF">CTOB1V02_LOCUS10345</name>
</gene>
<accession>A0A7R8WL16</accession>
<organism evidence="1">
    <name type="scientific">Cyprideis torosa</name>
    <dbReference type="NCBI Taxonomy" id="163714"/>
    <lineage>
        <taxon>Eukaryota</taxon>
        <taxon>Metazoa</taxon>
        <taxon>Ecdysozoa</taxon>
        <taxon>Arthropoda</taxon>
        <taxon>Crustacea</taxon>
        <taxon>Oligostraca</taxon>
        <taxon>Ostracoda</taxon>
        <taxon>Podocopa</taxon>
        <taxon>Podocopida</taxon>
        <taxon>Cytherocopina</taxon>
        <taxon>Cytheroidea</taxon>
        <taxon>Cytherideidae</taxon>
        <taxon>Cyprideis</taxon>
    </lineage>
</organism>
<evidence type="ECO:0000313" key="1">
    <source>
        <dbReference type="EMBL" id="CAD7232510.1"/>
    </source>
</evidence>
<reference evidence="1" key="1">
    <citation type="submission" date="2020-11" db="EMBL/GenBank/DDBJ databases">
        <authorList>
            <person name="Tran Van P."/>
        </authorList>
    </citation>
    <scope>NUCLEOTIDE SEQUENCE</scope>
</reference>
<name>A0A7R8WL16_9CRUS</name>
<proteinExistence type="predicted"/>
<dbReference type="EMBL" id="OB664747">
    <property type="protein sequence ID" value="CAD7232510.1"/>
    <property type="molecule type" value="Genomic_DNA"/>
</dbReference>